<evidence type="ECO:0000313" key="4">
    <source>
        <dbReference type="EMBL" id="KAJ6442115.1"/>
    </source>
</evidence>
<dbReference type="GO" id="GO:0006364">
    <property type="term" value="P:rRNA processing"/>
    <property type="evidence" value="ECO:0007669"/>
    <property type="project" value="UniProtKB-KW"/>
</dbReference>
<keyword evidence="5" id="KW-1185">Reference proteome</keyword>
<name>A0AB34FT62_9HYPO</name>
<dbReference type="Pfam" id="PF10273">
    <property type="entry name" value="WGG"/>
    <property type="match status" value="1"/>
</dbReference>
<feature type="region of interest" description="Disordered" evidence="3">
    <location>
        <begin position="89"/>
        <end position="109"/>
    </location>
</feature>
<evidence type="ECO:0000256" key="3">
    <source>
        <dbReference type="SAM" id="MobiDB-lite"/>
    </source>
</evidence>
<dbReference type="InterPro" id="IPR019398">
    <property type="entry name" value="Pre-rRNA_process_TSR2"/>
</dbReference>
<evidence type="ECO:0000256" key="2">
    <source>
        <dbReference type="ARBA" id="ARBA00022552"/>
    </source>
</evidence>
<feature type="compositionally biased region" description="Low complexity" evidence="3">
    <location>
        <begin position="89"/>
        <end position="104"/>
    </location>
</feature>
<dbReference type="Proteomes" id="UP001163105">
    <property type="component" value="Unassembled WGS sequence"/>
</dbReference>
<gene>
    <name evidence="4" type="primary">TSR2</name>
    <name evidence="4" type="ORF">O9K51_05668</name>
</gene>
<proteinExistence type="inferred from homology"/>
<comment type="similarity">
    <text evidence="1">Belongs to the TSR2 family.</text>
</comment>
<protein>
    <submittedName>
        <fullName evidence="4">Pre-rRNA-processing protein TSR2</fullName>
    </submittedName>
</protein>
<dbReference type="AlphaFoldDB" id="A0AB34FT62"/>
<organism evidence="4 5">
    <name type="scientific">Purpureocillium lavendulum</name>
    <dbReference type="NCBI Taxonomy" id="1247861"/>
    <lineage>
        <taxon>Eukaryota</taxon>
        <taxon>Fungi</taxon>
        <taxon>Dikarya</taxon>
        <taxon>Ascomycota</taxon>
        <taxon>Pezizomycotina</taxon>
        <taxon>Sordariomycetes</taxon>
        <taxon>Hypocreomycetidae</taxon>
        <taxon>Hypocreales</taxon>
        <taxon>Ophiocordycipitaceae</taxon>
        <taxon>Purpureocillium</taxon>
    </lineage>
</organism>
<keyword evidence="2" id="KW-0698">rRNA processing</keyword>
<evidence type="ECO:0000256" key="1">
    <source>
        <dbReference type="ARBA" id="ARBA00006524"/>
    </source>
</evidence>
<evidence type="ECO:0000313" key="5">
    <source>
        <dbReference type="Proteomes" id="UP001163105"/>
    </source>
</evidence>
<comment type="caution">
    <text evidence="4">The sequence shown here is derived from an EMBL/GenBank/DDBJ whole genome shotgun (WGS) entry which is preliminary data.</text>
</comment>
<accession>A0AB34FT62</accession>
<dbReference type="PANTHER" id="PTHR21250">
    <property type="entry name" value="PRE-RRNA-PROCESSING PROTEIN TSR2 HOMOLOG"/>
    <property type="match status" value="1"/>
</dbReference>
<reference evidence="4" key="1">
    <citation type="submission" date="2023-01" db="EMBL/GenBank/DDBJ databases">
        <title>The growth and conidiation of Purpureocillium lavendulum are regulated by nitrogen source and histone H3K14 acetylation.</title>
        <authorList>
            <person name="Tang P."/>
            <person name="Han J."/>
            <person name="Zhang C."/>
            <person name="Tang P."/>
            <person name="Qi F."/>
            <person name="Zhang K."/>
            <person name="Liang L."/>
        </authorList>
    </citation>
    <scope>NUCLEOTIDE SEQUENCE</scope>
    <source>
        <strain evidence="4">YMF1.00683</strain>
    </source>
</reference>
<dbReference type="EMBL" id="JAQHRD010000004">
    <property type="protein sequence ID" value="KAJ6442115.1"/>
    <property type="molecule type" value="Genomic_DNA"/>
</dbReference>
<sequence>MALSTQPSQLPPASTSFPALLPFWDTKFANTIPPPGTRQSNFEQGVAYALNLWPALTLAVQNNWGGPDSADKRDWFAGAVVELFPEFTDAPPSQASKASAAAAAEEPDTEDVETVLLQVMIDEFEVNVDDDSGAEVAGQIVRARSQCAVGQFDEVNALRERFTNLKGKKVDQLFKKADDADQDTDWESDDSADDDDDDVDMGEAPALASAPKEKPEPQVDEDGFTMVTKKKR</sequence>
<feature type="region of interest" description="Disordered" evidence="3">
    <location>
        <begin position="173"/>
        <end position="232"/>
    </location>
</feature>
<feature type="compositionally biased region" description="Acidic residues" evidence="3">
    <location>
        <begin position="180"/>
        <end position="201"/>
    </location>
</feature>